<dbReference type="InterPro" id="IPR017853">
    <property type="entry name" value="GH"/>
</dbReference>
<dbReference type="Gene3D" id="2.60.120.260">
    <property type="entry name" value="Galactose-binding domain-like"/>
    <property type="match status" value="1"/>
</dbReference>
<evidence type="ECO:0000313" key="7">
    <source>
        <dbReference type="EMBL" id="CBL18231.1"/>
    </source>
</evidence>
<dbReference type="SUPFAM" id="SSF49785">
    <property type="entry name" value="Galactose-binding domain-like"/>
    <property type="match status" value="1"/>
</dbReference>
<feature type="active site" description="Nucleophile" evidence="4">
    <location>
        <position position="467"/>
    </location>
</feature>
<dbReference type="SUPFAM" id="SSF51445">
    <property type="entry name" value="(Trans)glycosidases"/>
    <property type="match status" value="1"/>
</dbReference>
<keyword evidence="5" id="KW-1133">Transmembrane helix</keyword>
<evidence type="ECO:0000256" key="2">
    <source>
        <dbReference type="ARBA" id="ARBA00022801"/>
    </source>
</evidence>
<dbReference type="Proteomes" id="UP000007054">
    <property type="component" value="Chromosome"/>
</dbReference>
<dbReference type="AlphaFoldDB" id="D4LF36"/>
<name>D4LF36_RUMC1</name>
<protein>
    <submittedName>
        <fullName evidence="7">Beta-mannanase</fullName>
        <ecNumber evidence="7">3.2.1.78</ecNumber>
    </submittedName>
</protein>
<dbReference type="Pfam" id="PF02156">
    <property type="entry name" value="Glyco_hydro_26"/>
    <property type="match status" value="1"/>
</dbReference>
<evidence type="ECO:0000256" key="3">
    <source>
        <dbReference type="ARBA" id="ARBA00023295"/>
    </source>
</evidence>
<keyword evidence="5" id="KW-0472">Membrane</keyword>
<dbReference type="EC" id="3.2.1.78" evidence="7"/>
<dbReference type="CAZy" id="CBM35">
    <property type="family name" value="Carbohydrate-Binding Module Family 35"/>
</dbReference>
<dbReference type="Gene3D" id="3.20.20.80">
    <property type="entry name" value="Glycosidases"/>
    <property type="match status" value="1"/>
</dbReference>
<organism evidence="7 8">
    <name type="scientific">Ruminococcus champanellensis (strain DSM 18848 / JCM 17042 / KCTC 15320 / 18P13)</name>
    <dbReference type="NCBI Taxonomy" id="213810"/>
    <lineage>
        <taxon>Bacteria</taxon>
        <taxon>Bacillati</taxon>
        <taxon>Bacillota</taxon>
        <taxon>Clostridia</taxon>
        <taxon>Eubacteriales</taxon>
        <taxon>Oscillospiraceae</taxon>
        <taxon>Ruminococcus</taxon>
    </lineage>
</organism>
<keyword evidence="5" id="KW-0812">Transmembrane</keyword>
<dbReference type="PANTHER" id="PTHR40079:SF4">
    <property type="entry name" value="GH26 DOMAIN-CONTAINING PROTEIN-RELATED"/>
    <property type="match status" value="1"/>
</dbReference>
<evidence type="ECO:0000256" key="5">
    <source>
        <dbReference type="SAM" id="Phobius"/>
    </source>
</evidence>
<sequence>MLTDAQKKRWTWIGTGVAAILVLSLVWVSCNDNRGIPNGNTAVPTTETPGTTETVYELDIPAIEQKNAELSAEAEEGRLYGNLEVSDEREGYSGDGYVTGFDGDADNKVVVEIEVPATQHYDITLCAAADEEVRNTLLVNGEDIGEFTIAGKGEFLHVTFHGVFIEAGKARLSIEEIDGGLDLDSFTLTNNTDLYEISYEDAASQPVNADASPEAKALLRNLASCYGKTMLTGQYASSAQNQELELIHNITGQYPVIRFGDLGSYTDKDTENAEEIEAAIAWSRAGGVVGFMWYWTAPMEQGSVYADKTDFRLSKAVTGEDIAQLDPEELQELLDRRKISEECYALVESIDQVAGQLARLKDADVPVLWRPLHEAGGGWYWWGSDGADAYQWLWRLLYDRLTAYHGLNNLLWVWNGQSQDYYVGQAYYDIASIDVYLRADAEYGSRYGQFQWLYALTKGEKLLALSECSRIPDVDAIFRDNAVWSFFGLWYGDYLVGQDGTLNGKYISTDDLIKYYNSDGTLSLSEYIKMSQKSLAN</sequence>
<comment type="similarity">
    <text evidence="1 4">Belongs to the glycosyl hydrolase 26 family.</text>
</comment>
<dbReference type="RefSeq" id="WP_015559137.1">
    <property type="nucleotide sequence ID" value="NC_021039.1"/>
</dbReference>
<dbReference type="SMR" id="D4LF36"/>
<dbReference type="PROSITE" id="PS51257">
    <property type="entry name" value="PROKAR_LIPOPROTEIN"/>
    <property type="match status" value="1"/>
</dbReference>
<dbReference type="STRING" id="213810.RUM_22250"/>
<dbReference type="GO" id="GO:0016985">
    <property type="term" value="F:mannan endo-1,4-beta-mannosidase activity"/>
    <property type="evidence" value="ECO:0007669"/>
    <property type="project" value="UniProtKB-EC"/>
</dbReference>
<dbReference type="EMBL" id="FP929052">
    <property type="protein sequence ID" value="CBL18231.1"/>
    <property type="molecule type" value="Genomic_DNA"/>
</dbReference>
<dbReference type="InterPro" id="IPR000805">
    <property type="entry name" value="Glyco_hydro_26"/>
</dbReference>
<reference evidence="7" key="2">
    <citation type="submission" date="2010-03" db="EMBL/GenBank/DDBJ databases">
        <authorList>
            <person name="Pajon A."/>
        </authorList>
    </citation>
    <scope>NUCLEOTIDE SEQUENCE</scope>
    <source>
        <strain evidence="7">Type strain: 18P13</strain>
    </source>
</reference>
<evidence type="ECO:0000313" key="8">
    <source>
        <dbReference type="Proteomes" id="UP000007054"/>
    </source>
</evidence>
<dbReference type="InterPro" id="IPR022790">
    <property type="entry name" value="GH26_dom"/>
</dbReference>
<feature type="transmembrane region" description="Helical" evidence="5">
    <location>
        <begin position="12"/>
        <end position="29"/>
    </location>
</feature>
<keyword evidence="3 4" id="KW-0326">Glycosidase</keyword>
<dbReference type="PRINTS" id="PR00739">
    <property type="entry name" value="GLHYDRLASE26"/>
</dbReference>
<reference evidence="7" key="1">
    <citation type="submission" date="2010-03" db="EMBL/GenBank/DDBJ databases">
        <title>The genome sequence of Ruminococcus sp. 18P13.</title>
        <authorList>
            <consortium name="metaHIT consortium -- http://www.metahit.eu/"/>
            <person name="Pajon A."/>
            <person name="Turner K."/>
            <person name="Parkhill J."/>
            <person name="Bernalier A."/>
        </authorList>
    </citation>
    <scope>NUCLEOTIDE SEQUENCE [LARGE SCALE GENOMIC DNA]</scope>
    <source>
        <strain evidence="7">Type strain: 18P13</strain>
    </source>
</reference>
<keyword evidence="2 4" id="KW-0378">Hydrolase</keyword>
<dbReference type="PANTHER" id="PTHR40079">
    <property type="entry name" value="MANNAN ENDO-1,4-BETA-MANNOSIDASE E-RELATED"/>
    <property type="match status" value="1"/>
</dbReference>
<evidence type="ECO:0000256" key="1">
    <source>
        <dbReference type="ARBA" id="ARBA00007754"/>
    </source>
</evidence>
<dbReference type="BioCyc" id="RCHA213810:RUM_RS10805-MONOMER"/>
<dbReference type="PATRIC" id="fig|213810.4.peg.2112"/>
<evidence type="ECO:0000256" key="4">
    <source>
        <dbReference type="PROSITE-ProRule" id="PRU01100"/>
    </source>
</evidence>
<keyword evidence="8" id="KW-1185">Reference proteome</keyword>
<feature type="domain" description="GH26" evidence="6">
    <location>
        <begin position="213"/>
        <end position="525"/>
    </location>
</feature>
<dbReference type="GeneID" id="83156879"/>
<dbReference type="KEGG" id="rch:RUM_22250"/>
<evidence type="ECO:0000259" key="6">
    <source>
        <dbReference type="PROSITE" id="PS51764"/>
    </source>
</evidence>
<dbReference type="InterPro" id="IPR005084">
    <property type="entry name" value="CBM6"/>
</dbReference>
<dbReference type="InterPro" id="IPR008979">
    <property type="entry name" value="Galactose-bd-like_sf"/>
</dbReference>
<dbReference type="GO" id="GO:0006080">
    <property type="term" value="P:substituted mannan metabolic process"/>
    <property type="evidence" value="ECO:0007669"/>
    <property type="project" value="InterPro"/>
</dbReference>
<dbReference type="PROSITE" id="PS51764">
    <property type="entry name" value="GH26"/>
    <property type="match status" value="1"/>
</dbReference>
<accession>D4LF36</accession>
<feature type="active site" description="Proton donor" evidence="4">
    <location>
        <position position="374"/>
    </location>
</feature>
<proteinExistence type="inferred from homology"/>
<dbReference type="GO" id="GO:0030246">
    <property type="term" value="F:carbohydrate binding"/>
    <property type="evidence" value="ECO:0007669"/>
    <property type="project" value="InterPro"/>
</dbReference>
<dbReference type="CAZy" id="GH26">
    <property type="family name" value="Glycoside Hydrolase Family 26"/>
</dbReference>
<gene>
    <name evidence="7" type="ordered locus">RUM_22250</name>
</gene>
<dbReference type="Pfam" id="PF16990">
    <property type="entry name" value="CBM_35"/>
    <property type="match status" value="1"/>
</dbReference>
<dbReference type="HOGENOM" id="CLU_016930_1_1_9"/>